<dbReference type="GO" id="GO:0098609">
    <property type="term" value="P:cell-cell adhesion"/>
    <property type="evidence" value="ECO:0007669"/>
    <property type="project" value="TreeGrafter"/>
</dbReference>
<feature type="domain" description="Integrin alpha first immunoglubulin-like" evidence="14">
    <location>
        <begin position="493"/>
        <end position="658"/>
    </location>
</feature>
<feature type="repeat" description="FG-GAP" evidence="12">
    <location>
        <begin position="21"/>
        <end position="85"/>
    </location>
</feature>
<evidence type="ECO:0000256" key="11">
    <source>
        <dbReference type="ARBA" id="ARBA00023180"/>
    </source>
</evidence>
<dbReference type="Gene3D" id="2.130.10.130">
    <property type="entry name" value="Integrin alpha, N-terminal"/>
    <property type="match status" value="1"/>
</dbReference>
<dbReference type="GO" id="GO:0008305">
    <property type="term" value="C:integrin complex"/>
    <property type="evidence" value="ECO:0007669"/>
    <property type="project" value="InterPro"/>
</dbReference>
<feature type="repeat" description="FG-GAP" evidence="12">
    <location>
        <begin position="377"/>
        <end position="437"/>
    </location>
</feature>
<reference evidence="18" key="1">
    <citation type="submission" date="2010-08" db="EMBL/GenBank/DDBJ databases">
        <authorList>
            <consortium name="Caenorhabditis japonica Sequencing Consortium"/>
            <person name="Wilson R.K."/>
        </authorList>
    </citation>
    <scope>NUCLEOTIDE SEQUENCE [LARGE SCALE GENOMIC DNA]</scope>
    <source>
        <strain evidence="18">DF5081</strain>
    </source>
</reference>
<evidence type="ECO:0000256" key="1">
    <source>
        <dbReference type="ARBA" id="ARBA00004479"/>
    </source>
</evidence>
<reference evidence="17" key="2">
    <citation type="submission" date="2022-06" db="UniProtKB">
        <authorList>
            <consortium name="EnsemblMetazoa"/>
        </authorList>
    </citation>
    <scope>IDENTIFICATION</scope>
    <source>
        <strain evidence="17">DF5081</strain>
    </source>
</reference>
<evidence type="ECO:0000256" key="3">
    <source>
        <dbReference type="ARBA" id="ARBA00022692"/>
    </source>
</evidence>
<dbReference type="EnsemblMetazoa" id="CJA03817b.1">
    <property type="protein sequence ID" value="CJA03817b.1"/>
    <property type="gene ID" value="WBGene00123021"/>
</dbReference>
<dbReference type="SUPFAM" id="SSF69179">
    <property type="entry name" value="Integrin domains"/>
    <property type="match status" value="2"/>
</dbReference>
<dbReference type="InterPro" id="IPR013519">
    <property type="entry name" value="Int_alpha_beta-p"/>
</dbReference>
<evidence type="ECO:0000256" key="13">
    <source>
        <dbReference type="RuleBase" id="RU003762"/>
    </source>
</evidence>
<evidence type="ECO:0000256" key="12">
    <source>
        <dbReference type="PROSITE-ProRule" id="PRU00803"/>
    </source>
</evidence>
<dbReference type="GO" id="GO:0007160">
    <property type="term" value="P:cell-matrix adhesion"/>
    <property type="evidence" value="ECO:0007669"/>
    <property type="project" value="TreeGrafter"/>
</dbReference>
<keyword evidence="7" id="KW-1133">Transmembrane helix</keyword>
<dbReference type="PRINTS" id="PR01185">
    <property type="entry name" value="INTEGRINA"/>
</dbReference>
<dbReference type="InterPro" id="IPR028994">
    <property type="entry name" value="Integrin_alpha_N"/>
</dbReference>
<organism evidence="17 18">
    <name type="scientific">Caenorhabditis japonica</name>
    <dbReference type="NCBI Taxonomy" id="281687"/>
    <lineage>
        <taxon>Eukaryota</taxon>
        <taxon>Metazoa</taxon>
        <taxon>Ecdysozoa</taxon>
        <taxon>Nematoda</taxon>
        <taxon>Chromadorea</taxon>
        <taxon>Rhabditida</taxon>
        <taxon>Rhabditina</taxon>
        <taxon>Rhabditomorpha</taxon>
        <taxon>Rhabditoidea</taxon>
        <taxon>Rhabditidae</taxon>
        <taxon>Peloderinae</taxon>
        <taxon>Caenorhabditis</taxon>
    </lineage>
</organism>
<evidence type="ECO:0000259" key="14">
    <source>
        <dbReference type="Pfam" id="PF08441"/>
    </source>
</evidence>
<dbReference type="InterPro" id="IPR013517">
    <property type="entry name" value="FG-GAP"/>
</dbReference>
<dbReference type="AlphaFoldDB" id="A0A8R1DIL9"/>
<evidence type="ECO:0000256" key="9">
    <source>
        <dbReference type="ARBA" id="ARBA00023136"/>
    </source>
</evidence>
<keyword evidence="10 13" id="KW-0675">Receptor</keyword>
<dbReference type="SUPFAM" id="SSF69318">
    <property type="entry name" value="Integrin alpha N-terminal domain"/>
    <property type="match status" value="1"/>
</dbReference>
<dbReference type="InterPro" id="IPR000413">
    <property type="entry name" value="Integrin_alpha"/>
</dbReference>
<name>A0A8R1DIL9_CAEJA</name>
<feature type="domain" description="Integrin alpha third immunoglobulin-like" evidence="16">
    <location>
        <begin position="823"/>
        <end position="863"/>
    </location>
</feature>
<dbReference type="PANTHER" id="PTHR23220">
    <property type="entry name" value="INTEGRIN ALPHA"/>
    <property type="match status" value="1"/>
</dbReference>
<feature type="chain" id="PRO_5035962568" evidence="13">
    <location>
        <begin position="20"/>
        <end position="877"/>
    </location>
</feature>
<dbReference type="SMART" id="SM00191">
    <property type="entry name" value="Int_alpha"/>
    <property type="match status" value="4"/>
</dbReference>
<evidence type="ECO:0000256" key="10">
    <source>
        <dbReference type="ARBA" id="ARBA00023170"/>
    </source>
</evidence>
<keyword evidence="9" id="KW-0472">Membrane</keyword>
<comment type="subcellular location">
    <subcellularLocation>
        <location evidence="1 13">Membrane</location>
        <topology evidence="1 13">Single-pass type I membrane protein</topology>
    </subcellularLocation>
</comment>
<accession>A0A8R1DIL9</accession>
<feature type="signal peptide" evidence="13">
    <location>
        <begin position="1"/>
        <end position="19"/>
    </location>
</feature>
<keyword evidence="5" id="KW-0677">Repeat</keyword>
<dbReference type="InterPro" id="IPR048285">
    <property type="entry name" value="Integrin_alpha_Ig-like_2"/>
</dbReference>
<dbReference type="GO" id="GO:0033627">
    <property type="term" value="P:cell adhesion mediated by integrin"/>
    <property type="evidence" value="ECO:0007669"/>
    <property type="project" value="TreeGrafter"/>
</dbReference>
<evidence type="ECO:0000256" key="8">
    <source>
        <dbReference type="ARBA" id="ARBA00023037"/>
    </source>
</evidence>
<feature type="repeat" description="FG-GAP" evidence="12">
    <location>
        <begin position="446"/>
        <end position="508"/>
    </location>
</feature>
<sequence length="877" mass="97676">MPNYAIITLWTTFLTISNAFNLDVHAPIYRFGPDGSNFGYSVAEHFKGEKPVMLIGAPRGESGQTGTERAGAMYSCDVNTFYKSDSRHWCDQVRFEYENADDYMKRPNETRGRAVHHLGKNDQLLASTIVSKGTKNGSALVCAPLIRYHQTAAYPQGACYELESNLRLQTTYSTCAQKNLPTTDRHNEYGGCMEGFSAAITQDTIVTGLIGAVKWTGGVFAKKSSASIFDSVVEKYTMNQPGDSVRSRLVAHDYLGYSVDIGRFGFWYEKGKPITVVSGATRYGEHGAVLFLPFIQNSDTKLTLNEDKFIINGTAMGSAFGYAIEVVDLNGDGFDDLIVGAPFEHRTGIDGNFGGIVYVYFSQGVERQQHESHLVFHPPKVIKNPDFYSQFGLSITKLGNIDGDKNGLNDFAVGAPFAVDGAGAVYVYLGTRNIDKFRKKPAQIIKGTELPNVPGGMRSFGFSLSGGSDMDDNGYPDLLVGSPSKNFVALLRARPVISIDAKHKLKSKMVDIDKGLNCPRGAKTCFPLDMLIYVDEETTRGAELVDFTSDVFICNLEAIPYRADVTARGFIEGSHSHNYSWPCGSNSHVQKRTYPQTIYLPSQEAKDWITPLKFRFSVSIRNEKKPIQPPQGSQVVDLKHYPVLNKYGATYEFEVPFNTLCVGVLGNHKKTFQFQILFFTVLCTKYFTTFRTENGYVTAVGEKNSLEITFTVENKKEKAYQANFYLEYNEEELELPKVIGNRRMLGEKVGKNIVHIPLGNPMDGGNTKHQFTIQFQFTRGRTEGKGRTLKFVSHVNSTSQETDEELKDNKWEADLQIIKKAELELTGSSTPKIVHYGGKARGESELELEEDIGIMVHHNYTVKKSRTMDGAQCCRQV</sequence>
<dbReference type="Pfam" id="PF08441">
    <property type="entry name" value="Integrin_A_Ig_1"/>
    <property type="match status" value="1"/>
</dbReference>
<dbReference type="Pfam" id="PF20805">
    <property type="entry name" value="Integrin_A_Ig_2"/>
    <property type="match status" value="1"/>
</dbReference>
<feature type="domain" description="Integrin alpha second immunoglobulin-like" evidence="15">
    <location>
        <begin position="695"/>
        <end position="817"/>
    </location>
</feature>
<dbReference type="Pfam" id="PF20806">
    <property type="entry name" value="Integrin_A_Ig_3"/>
    <property type="match status" value="1"/>
</dbReference>
<dbReference type="GO" id="GO:0005178">
    <property type="term" value="F:integrin binding"/>
    <property type="evidence" value="ECO:0007669"/>
    <property type="project" value="TreeGrafter"/>
</dbReference>
<keyword evidence="11" id="KW-0325">Glycoprotein</keyword>
<dbReference type="InterPro" id="IPR032695">
    <property type="entry name" value="Integrin_dom_sf"/>
</dbReference>
<evidence type="ECO:0000259" key="15">
    <source>
        <dbReference type="Pfam" id="PF20805"/>
    </source>
</evidence>
<dbReference type="InterPro" id="IPR013649">
    <property type="entry name" value="Integrin_alpha_Ig-like_1"/>
</dbReference>
<evidence type="ECO:0000256" key="5">
    <source>
        <dbReference type="ARBA" id="ARBA00022737"/>
    </source>
</evidence>
<dbReference type="InterPro" id="IPR048286">
    <property type="entry name" value="Integrin_alpha_Ig-like_3"/>
</dbReference>
<evidence type="ECO:0000256" key="4">
    <source>
        <dbReference type="ARBA" id="ARBA00022729"/>
    </source>
</evidence>
<evidence type="ECO:0000256" key="2">
    <source>
        <dbReference type="ARBA" id="ARBA00008054"/>
    </source>
</evidence>
<feature type="repeat" description="FG-GAP" evidence="12">
    <location>
        <begin position="306"/>
        <end position="369"/>
    </location>
</feature>
<dbReference type="GO" id="GO:0007229">
    <property type="term" value="P:integrin-mediated signaling pathway"/>
    <property type="evidence" value="ECO:0007669"/>
    <property type="project" value="UniProtKB-KW"/>
</dbReference>
<dbReference type="Gene3D" id="2.60.40.1510">
    <property type="entry name" value="ntegrin, alpha v. Chain A, domain 3"/>
    <property type="match status" value="1"/>
</dbReference>
<comment type="similarity">
    <text evidence="2 13">Belongs to the integrin alpha chain family.</text>
</comment>
<dbReference type="Gene3D" id="2.60.40.1460">
    <property type="entry name" value="Integrin domains. Chain A, domain 2"/>
    <property type="match status" value="1"/>
</dbReference>
<dbReference type="PROSITE" id="PS51470">
    <property type="entry name" value="FG_GAP"/>
    <property type="match status" value="4"/>
</dbReference>
<dbReference type="Pfam" id="PF01839">
    <property type="entry name" value="FG-GAP"/>
    <property type="match status" value="1"/>
</dbReference>
<evidence type="ECO:0000256" key="6">
    <source>
        <dbReference type="ARBA" id="ARBA00022889"/>
    </source>
</evidence>
<dbReference type="GO" id="GO:0048513">
    <property type="term" value="P:animal organ development"/>
    <property type="evidence" value="ECO:0007669"/>
    <property type="project" value="UniProtKB-ARBA"/>
</dbReference>
<keyword evidence="4 13" id="KW-0732">Signal</keyword>
<evidence type="ECO:0000259" key="16">
    <source>
        <dbReference type="Pfam" id="PF20806"/>
    </source>
</evidence>
<evidence type="ECO:0000313" key="18">
    <source>
        <dbReference type="Proteomes" id="UP000005237"/>
    </source>
</evidence>
<protein>
    <submittedName>
        <fullName evidence="17">Integrin_alpha2 domain-containing protein</fullName>
    </submittedName>
</protein>
<dbReference type="GO" id="GO:0009897">
    <property type="term" value="C:external side of plasma membrane"/>
    <property type="evidence" value="ECO:0007669"/>
    <property type="project" value="TreeGrafter"/>
</dbReference>
<dbReference type="Gene3D" id="2.60.40.1530">
    <property type="entry name" value="ntegrin, alpha v. Chain A, domain 4"/>
    <property type="match status" value="1"/>
</dbReference>
<dbReference type="PANTHER" id="PTHR23220:SF122">
    <property type="entry name" value="INTEGRIN ALPHA-PS1"/>
    <property type="match status" value="1"/>
</dbReference>
<keyword evidence="3" id="KW-0812">Transmembrane</keyword>
<keyword evidence="18" id="KW-1185">Reference proteome</keyword>
<keyword evidence="8 13" id="KW-0401">Integrin</keyword>
<dbReference type="Proteomes" id="UP000005237">
    <property type="component" value="Unassembled WGS sequence"/>
</dbReference>
<proteinExistence type="inferred from homology"/>
<keyword evidence="6 13" id="KW-0130">Cell adhesion</keyword>
<evidence type="ECO:0000256" key="7">
    <source>
        <dbReference type="ARBA" id="ARBA00022989"/>
    </source>
</evidence>
<evidence type="ECO:0000313" key="17">
    <source>
        <dbReference type="EnsemblMetazoa" id="CJA03817b.1"/>
    </source>
</evidence>